<organism evidence="2 3">
    <name type="scientific">Yersinia pestis bv. Antiqua (strain Nepal516)</name>
    <dbReference type="NCBI Taxonomy" id="377628"/>
    <lineage>
        <taxon>Bacteria</taxon>
        <taxon>Pseudomonadati</taxon>
        <taxon>Pseudomonadota</taxon>
        <taxon>Gammaproteobacteria</taxon>
        <taxon>Enterobacterales</taxon>
        <taxon>Yersiniaceae</taxon>
        <taxon>Yersinia</taxon>
    </lineage>
</organism>
<dbReference type="EMBL" id="CP000305">
    <property type="protein sequence ID" value="ABG19637.1"/>
    <property type="molecule type" value="Genomic_DNA"/>
</dbReference>
<protein>
    <submittedName>
        <fullName evidence="2">Membrane protein</fullName>
    </submittedName>
</protein>
<gene>
    <name evidence="2" type="ordered locus">YPN_3310</name>
</gene>
<evidence type="ECO:0000313" key="3">
    <source>
        <dbReference type="Proteomes" id="UP000008936"/>
    </source>
</evidence>
<keyword evidence="1" id="KW-0472">Membrane</keyword>
<dbReference type="RefSeq" id="WP_002209138.1">
    <property type="nucleotide sequence ID" value="NC_008149.1"/>
</dbReference>
<keyword evidence="1" id="KW-0812">Transmembrane</keyword>
<feature type="transmembrane region" description="Helical" evidence="1">
    <location>
        <begin position="20"/>
        <end position="40"/>
    </location>
</feature>
<evidence type="ECO:0000313" key="2">
    <source>
        <dbReference type="EMBL" id="ABG19637.1"/>
    </source>
</evidence>
<accession>A0A0H2YKV3</accession>
<dbReference type="AlphaFoldDB" id="A0A0H2YKV3"/>
<sequence length="63" mass="7358">MSHYSLGILNIIIPLTYFSAVNLMILRIAISYFLYGIIILNDKSQKFDVIDCFVLFEPPQMHY</sequence>
<reference evidence="2 3" key="1">
    <citation type="journal article" date="2006" name="J. Bacteriol.">
        <title>Complete genome sequence of Yersinia pestis strains Antiqua and Nepal516: evidence of gene reduction in an emerging pathogen.</title>
        <authorList>
            <person name="Chain P.S."/>
            <person name="Hu P."/>
            <person name="Malfatti S.A."/>
            <person name="Radnedge L."/>
            <person name="Larimer F."/>
            <person name="Vergez L.M."/>
            <person name="Worsham P."/>
            <person name="Chu M.C."/>
            <person name="Andersen G.L."/>
        </authorList>
    </citation>
    <scope>NUCLEOTIDE SEQUENCE [LARGE SCALE GENOMIC DNA]</scope>
    <source>
        <strain evidence="2 3">Nepal516</strain>
    </source>
</reference>
<evidence type="ECO:0000256" key="1">
    <source>
        <dbReference type="SAM" id="Phobius"/>
    </source>
</evidence>
<name>A0A0H2YKV3_YERPN</name>
<dbReference type="HOGENOM" id="CLU_2884995_0_0_6"/>
<dbReference type="Proteomes" id="UP000008936">
    <property type="component" value="Chromosome"/>
</dbReference>
<keyword evidence="1" id="KW-1133">Transmembrane helix</keyword>
<proteinExistence type="predicted"/>
<dbReference type="GeneID" id="57974247"/>
<dbReference type="KEGG" id="ypn:YPN_3310"/>